<accession>A0ABD5PFN6</accession>
<comment type="caution">
    <text evidence="8">The sequence shown here is derived from an EMBL/GenBank/DDBJ whole genome shotgun (WGS) entry which is preliminary data.</text>
</comment>
<evidence type="ECO:0000313" key="8">
    <source>
        <dbReference type="EMBL" id="MFC4359717.1"/>
    </source>
</evidence>
<dbReference type="RefSeq" id="WP_267621421.1">
    <property type="nucleotide sequence ID" value="NZ_JAODIW010000006.1"/>
</dbReference>
<protein>
    <submittedName>
        <fullName evidence="8">AI-2E family transporter</fullName>
    </submittedName>
</protein>
<evidence type="ECO:0000256" key="2">
    <source>
        <dbReference type="ARBA" id="ARBA00009773"/>
    </source>
</evidence>
<dbReference type="Pfam" id="PF01594">
    <property type="entry name" value="AI-2E_transport"/>
    <property type="match status" value="1"/>
</dbReference>
<feature type="transmembrane region" description="Helical" evidence="7">
    <location>
        <begin position="186"/>
        <end position="212"/>
    </location>
</feature>
<feature type="region of interest" description="Disordered" evidence="6">
    <location>
        <begin position="330"/>
        <end position="352"/>
    </location>
</feature>
<keyword evidence="3 7" id="KW-0812">Transmembrane</keyword>
<evidence type="ECO:0000256" key="5">
    <source>
        <dbReference type="ARBA" id="ARBA00023136"/>
    </source>
</evidence>
<feature type="transmembrane region" description="Helical" evidence="7">
    <location>
        <begin position="250"/>
        <end position="267"/>
    </location>
</feature>
<evidence type="ECO:0000256" key="4">
    <source>
        <dbReference type="ARBA" id="ARBA00022989"/>
    </source>
</evidence>
<feature type="transmembrane region" description="Helical" evidence="7">
    <location>
        <begin position="60"/>
        <end position="82"/>
    </location>
</feature>
<gene>
    <name evidence="8" type="ORF">ACFO0N_17365</name>
</gene>
<name>A0ABD5PFN6_9EURY</name>
<evidence type="ECO:0000256" key="1">
    <source>
        <dbReference type="ARBA" id="ARBA00004141"/>
    </source>
</evidence>
<evidence type="ECO:0000313" key="9">
    <source>
        <dbReference type="Proteomes" id="UP001595921"/>
    </source>
</evidence>
<reference evidence="8 9" key="1">
    <citation type="journal article" date="2019" name="Int. J. Syst. Evol. Microbiol.">
        <title>The Global Catalogue of Microorganisms (GCM) 10K type strain sequencing project: providing services to taxonomists for standard genome sequencing and annotation.</title>
        <authorList>
            <consortium name="The Broad Institute Genomics Platform"/>
            <consortium name="The Broad Institute Genome Sequencing Center for Infectious Disease"/>
            <person name="Wu L."/>
            <person name="Ma J."/>
        </authorList>
    </citation>
    <scope>NUCLEOTIDE SEQUENCE [LARGE SCALE GENOMIC DNA]</scope>
    <source>
        <strain evidence="8 9">CGMCC 1.12553</strain>
    </source>
</reference>
<evidence type="ECO:0000256" key="6">
    <source>
        <dbReference type="SAM" id="MobiDB-lite"/>
    </source>
</evidence>
<keyword evidence="4 7" id="KW-1133">Transmembrane helix</keyword>
<organism evidence="8 9">
    <name type="scientific">Halobium salinum</name>
    <dbReference type="NCBI Taxonomy" id="1364940"/>
    <lineage>
        <taxon>Archaea</taxon>
        <taxon>Methanobacteriati</taxon>
        <taxon>Methanobacteriota</taxon>
        <taxon>Stenosarchaea group</taxon>
        <taxon>Halobacteria</taxon>
        <taxon>Halobacteriales</taxon>
        <taxon>Haloferacaceae</taxon>
        <taxon>Halobium</taxon>
    </lineage>
</organism>
<feature type="transmembrane region" description="Helical" evidence="7">
    <location>
        <begin position="287"/>
        <end position="315"/>
    </location>
</feature>
<dbReference type="GO" id="GO:0016020">
    <property type="term" value="C:membrane"/>
    <property type="evidence" value="ECO:0007669"/>
    <property type="project" value="UniProtKB-SubCell"/>
</dbReference>
<dbReference type="Proteomes" id="UP001595921">
    <property type="component" value="Unassembled WGS sequence"/>
</dbReference>
<proteinExistence type="inferred from homology"/>
<dbReference type="AlphaFoldDB" id="A0ABD5PFN6"/>
<feature type="transmembrane region" description="Helical" evidence="7">
    <location>
        <begin position="123"/>
        <end position="152"/>
    </location>
</feature>
<dbReference type="PANTHER" id="PTHR21716">
    <property type="entry name" value="TRANSMEMBRANE PROTEIN"/>
    <property type="match status" value="1"/>
</dbReference>
<comment type="subcellular location">
    <subcellularLocation>
        <location evidence="1">Membrane</location>
        <topology evidence="1">Multi-pass membrane protein</topology>
    </subcellularLocation>
</comment>
<dbReference type="PANTHER" id="PTHR21716:SF71">
    <property type="entry name" value="TRANSPORT PROTEIN MJ1177-RELATED"/>
    <property type="match status" value="1"/>
</dbReference>
<keyword evidence="9" id="KW-1185">Reference proteome</keyword>
<keyword evidence="5 7" id="KW-0472">Membrane</keyword>
<sequence length="352" mass="36575">MPPSRRLALVALFALLAALSAYVLGGVLSTVFFAVTVAYVLFPLRRRLVARGFSRRLASVAVTALAFLGLFAVVSPLSYVLYRRRSVVVDLLRELPDELVLEVAGFRYVLPTAPLLDAARETIASVALTAASAAPVLTLKAFLFALLVYGLLYKPGDVRRAVYGFVPTEYHGVVDALHERVRSTLLAIYVLQAATAVGTGLVAFVVFVLLGYGSALTLAIVAAVLQFVPVVGPSVLVVALAVVDLVGGDVQRAVLVVVLGLTLVGFLPDAVIRPRLAGIASDLPVSLYFVGFVGGVLSVGPIGFVAGPLVVALLVEVVSLLSAEADATDSVGAGGEAAVGAESRPHSDSKTS</sequence>
<feature type="transmembrane region" description="Helical" evidence="7">
    <location>
        <begin position="218"/>
        <end position="243"/>
    </location>
</feature>
<dbReference type="InterPro" id="IPR002549">
    <property type="entry name" value="AI-2E-like"/>
</dbReference>
<feature type="transmembrane region" description="Helical" evidence="7">
    <location>
        <begin position="31"/>
        <end position="48"/>
    </location>
</feature>
<evidence type="ECO:0000256" key="7">
    <source>
        <dbReference type="SAM" id="Phobius"/>
    </source>
</evidence>
<dbReference type="EMBL" id="JBHSDS010000008">
    <property type="protein sequence ID" value="MFC4359717.1"/>
    <property type="molecule type" value="Genomic_DNA"/>
</dbReference>
<feature type="compositionally biased region" description="Basic and acidic residues" evidence="6">
    <location>
        <begin position="343"/>
        <end position="352"/>
    </location>
</feature>
<evidence type="ECO:0000256" key="3">
    <source>
        <dbReference type="ARBA" id="ARBA00022692"/>
    </source>
</evidence>
<comment type="similarity">
    <text evidence="2">Belongs to the autoinducer-2 exporter (AI-2E) (TC 2.A.86) family.</text>
</comment>